<dbReference type="AlphaFoldDB" id="A0A8A2VAS1"/>
<dbReference type="KEGG" id="hakz:J0X25_17145"/>
<organism evidence="2 3">
    <name type="scientific">Haloterrigena alkaliphila</name>
    <dbReference type="NCBI Taxonomy" id="2816475"/>
    <lineage>
        <taxon>Archaea</taxon>
        <taxon>Methanobacteriati</taxon>
        <taxon>Methanobacteriota</taxon>
        <taxon>Stenosarchaea group</taxon>
        <taxon>Halobacteria</taxon>
        <taxon>Halobacteriales</taxon>
        <taxon>Natrialbaceae</taxon>
        <taxon>Haloterrigena</taxon>
    </lineage>
</organism>
<sequence length="402" mass="42806">MNARPTRRRFLQTGCAVGGVALAGCFEGDESSEPDGNADGNGDGNADPIFDGASPIYHEYTQDGRYAYATLGPAYGEGGAFVFDIETLELEATFPDVPANYATIAHPSAPKLYLTGGAADTEETAPAGEWWAFDTERHELLEHRESNGHETHGGAFTPDGEELWLINRDTGDALVIDPETDEAVAEVDYIGESPDVITMSPDGRYAYTTTRGAMPQSGPRAIRSEEPGLNVVDVHAREYVGTVQPDPETPQSDFHGIGMVPGGRDDEFEVWAVDQGTATLYVLEPTDGGASLEIGDAVDLGDAGAETPHAVAFDSQYRYAAIPSTSGAATRILRVDDRAVVDELETGANSHFASFTPDDGRILVDVIGAEKVVEIEADLESESFAIDRELSLSALDPFPGGE</sequence>
<feature type="compositionally biased region" description="Low complexity" evidence="1">
    <location>
        <begin position="35"/>
        <end position="47"/>
    </location>
</feature>
<dbReference type="GeneID" id="63189068"/>
<dbReference type="InterPro" id="IPR051200">
    <property type="entry name" value="Host-pathogen_enzymatic-act"/>
</dbReference>
<dbReference type="PROSITE" id="PS51318">
    <property type="entry name" value="TAT"/>
    <property type="match status" value="1"/>
</dbReference>
<dbReference type="SUPFAM" id="SSF50969">
    <property type="entry name" value="YVTN repeat-like/Quinoprotein amine dehydrogenase"/>
    <property type="match status" value="1"/>
</dbReference>
<dbReference type="PANTHER" id="PTHR47197">
    <property type="entry name" value="PROTEIN NIRF"/>
    <property type="match status" value="1"/>
</dbReference>
<dbReference type="Proteomes" id="UP000663203">
    <property type="component" value="Chromosome"/>
</dbReference>
<dbReference type="InterPro" id="IPR011044">
    <property type="entry name" value="Quino_amine_DH_bsu"/>
</dbReference>
<keyword evidence="3" id="KW-1185">Reference proteome</keyword>
<evidence type="ECO:0000313" key="2">
    <source>
        <dbReference type="EMBL" id="QSW99083.1"/>
    </source>
</evidence>
<dbReference type="EMBL" id="CP071462">
    <property type="protein sequence ID" value="QSW99083.1"/>
    <property type="molecule type" value="Genomic_DNA"/>
</dbReference>
<proteinExistence type="predicted"/>
<evidence type="ECO:0008006" key="4">
    <source>
        <dbReference type="Google" id="ProtNLM"/>
    </source>
</evidence>
<dbReference type="PANTHER" id="PTHR47197:SF3">
    <property type="entry name" value="DIHYDRO-HEME D1 DEHYDROGENASE"/>
    <property type="match status" value="1"/>
</dbReference>
<dbReference type="InterPro" id="IPR006311">
    <property type="entry name" value="TAT_signal"/>
</dbReference>
<feature type="region of interest" description="Disordered" evidence="1">
    <location>
        <begin position="27"/>
        <end position="53"/>
    </location>
</feature>
<evidence type="ECO:0000313" key="3">
    <source>
        <dbReference type="Proteomes" id="UP000663203"/>
    </source>
</evidence>
<dbReference type="PROSITE" id="PS51257">
    <property type="entry name" value="PROKAR_LIPOPROTEIN"/>
    <property type="match status" value="1"/>
</dbReference>
<name>A0A8A2VAS1_9EURY</name>
<evidence type="ECO:0000256" key="1">
    <source>
        <dbReference type="SAM" id="MobiDB-lite"/>
    </source>
</evidence>
<gene>
    <name evidence="2" type="ORF">J0X25_17145</name>
</gene>
<dbReference type="InterPro" id="IPR015943">
    <property type="entry name" value="WD40/YVTN_repeat-like_dom_sf"/>
</dbReference>
<dbReference type="Gene3D" id="2.130.10.10">
    <property type="entry name" value="YVTN repeat-like/Quinoprotein amine dehydrogenase"/>
    <property type="match status" value="2"/>
</dbReference>
<accession>A0A8A2VAS1</accession>
<protein>
    <recommendedName>
        <fullName evidence="4">40-residue YVTN family beta-propeller repeat-containing protein</fullName>
    </recommendedName>
</protein>
<reference evidence="2 3" key="1">
    <citation type="submission" date="2021-03" db="EMBL/GenBank/DDBJ databases">
        <title>Haloterrigena longa sp. nov. and Haloterrigena limicola sp. nov., extremely halophilic archaea isolated from a salt lake.</title>
        <authorList>
            <person name="Henglin C."/>
        </authorList>
    </citation>
    <scope>NUCLEOTIDE SEQUENCE [LARGE SCALE GENOMIC DNA]</scope>
    <source>
        <strain evidence="2 3">KZCA68</strain>
    </source>
</reference>
<dbReference type="RefSeq" id="WP_207288691.1">
    <property type="nucleotide sequence ID" value="NZ_CP071462.1"/>
</dbReference>